<dbReference type="SUPFAM" id="SSF48452">
    <property type="entry name" value="TPR-like"/>
    <property type="match status" value="1"/>
</dbReference>
<dbReference type="Gene3D" id="1.25.40.10">
    <property type="entry name" value="Tetratricopeptide repeat domain"/>
    <property type="match status" value="1"/>
</dbReference>
<dbReference type="PANTHER" id="PTHR11242:SF0">
    <property type="entry name" value="TPR_REGION DOMAIN-CONTAINING PROTEIN"/>
    <property type="match status" value="1"/>
</dbReference>
<dbReference type="AlphaFoldDB" id="A0A7S2SE70"/>
<evidence type="ECO:0000256" key="2">
    <source>
        <dbReference type="ARBA" id="ARBA00022803"/>
    </source>
</evidence>
<dbReference type="EMBL" id="HBHJ01021029">
    <property type="protein sequence ID" value="CAD9697528.1"/>
    <property type="molecule type" value="Transcribed_RNA"/>
</dbReference>
<reference evidence="4" key="1">
    <citation type="submission" date="2021-01" db="EMBL/GenBank/DDBJ databases">
        <authorList>
            <person name="Corre E."/>
            <person name="Pelletier E."/>
            <person name="Niang G."/>
            <person name="Scheremetjew M."/>
            <person name="Finn R."/>
            <person name="Kale V."/>
            <person name="Holt S."/>
            <person name="Cochrane G."/>
            <person name="Meng A."/>
            <person name="Brown T."/>
            <person name="Cohen L."/>
        </authorList>
    </citation>
    <scope>NUCLEOTIDE SEQUENCE</scope>
    <source>
        <strain evidence="4">CCMP1243</strain>
    </source>
</reference>
<protein>
    <submittedName>
        <fullName evidence="4">Uncharacterized protein</fullName>
    </submittedName>
</protein>
<feature type="compositionally biased region" description="Basic and acidic residues" evidence="3">
    <location>
        <begin position="330"/>
        <end position="339"/>
    </location>
</feature>
<feature type="region of interest" description="Disordered" evidence="3">
    <location>
        <begin position="329"/>
        <end position="368"/>
    </location>
</feature>
<dbReference type="InterPro" id="IPR011990">
    <property type="entry name" value="TPR-like_helical_dom_sf"/>
</dbReference>
<accession>A0A7S2SE70</accession>
<evidence type="ECO:0000313" key="4">
    <source>
        <dbReference type="EMBL" id="CAD9697528.1"/>
    </source>
</evidence>
<organism evidence="4">
    <name type="scientific">Rhizochromulina marina</name>
    <dbReference type="NCBI Taxonomy" id="1034831"/>
    <lineage>
        <taxon>Eukaryota</taxon>
        <taxon>Sar</taxon>
        <taxon>Stramenopiles</taxon>
        <taxon>Ochrophyta</taxon>
        <taxon>Dictyochophyceae</taxon>
        <taxon>Rhizochromulinales</taxon>
        <taxon>Rhizochromulina</taxon>
    </lineage>
</organism>
<keyword evidence="1" id="KW-0677">Repeat</keyword>
<dbReference type="InterPro" id="IPR039663">
    <property type="entry name" value="AIP/AIPL1/TTC9"/>
</dbReference>
<name>A0A7S2SE70_9STRA</name>
<keyword evidence="2" id="KW-0802">TPR repeat</keyword>
<sequence>MEGVTPDPPPPPPAVVAAQDQDAEKLLLHFCLKNEAEGIASWCKEHAPRPSGAEDRLSEARRLRDRGNLAMKQGRTEPAMWVYLAAIHMLDFSEAAKGTSGLADDATVKRRWFGEILAVLSNLALGFLQRSDSYNAIRCADLGLWYSEKLQTPTDAQESSRAKLLYRRGLARFQSPDESSELASQDVEAACKLMPQDKVMPRLLSKIKASSLAAHQSDAVPNSARTDVAHPEEAGSNAHNKASPPPERGALPAWNLAWTIVMSVQWSSMAWRVGLVVLLQAACVHFQVPGYQRITWLSALLPVSLVVGRQLFKDLDPRGRRRAAATLVEGTERMQRRETLGASTAHSRGGGSGRMTNSRAAASGEKSE</sequence>
<gene>
    <name evidence="4" type="ORF">RMAR1173_LOCUS13908</name>
</gene>
<evidence type="ECO:0000256" key="3">
    <source>
        <dbReference type="SAM" id="MobiDB-lite"/>
    </source>
</evidence>
<evidence type="ECO:0000256" key="1">
    <source>
        <dbReference type="ARBA" id="ARBA00022737"/>
    </source>
</evidence>
<dbReference type="PANTHER" id="PTHR11242">
    <property type="entry name" value="ARYL HYDROCARBON RECEPTOR INTERACTING PROTEIN RELATED"/>
    <property type="match status" value="1"/>
</dbReference>
<proteinExistence type="predicted"/>